<evidence type="ECO:0000313" key="1">
    <source>
        <dbReference type="EMBL" id="MPC07874.1"/>
    </source>
</evidence>
<comment type="caution">
    <text evidence="1">The sequence shown here is derived from an EMBL/GenBank/DDBJ whole genome shotgun (WGS) entry which is preliminary data.</text>
</comment>
<protein>
    <submittedName>
        <fullName evidence="1">Uncharacterized protein</fullName>
    </submittedName>
</protein>
<sequence>MLRTWLFADCQEQAQQVGEGPLHEGDSEYSFTPSLANPRPSTFLYFLHSNVELSLFTSREMHSFFAANEEEVSY</sequence>
<dbReference type="AlphaFoldDB" id="A0A5B7CGL2"/>
<dbReference type="EMBL" id="VSRR010000010">
    <property type="protein sequence ID" value="MPC07874.1"/>
    <property type="molecule type" value="Genomic_DNA"/>
</dbReference>
<dbReference type="Proteomes" id="UP000324222">
    <property type="component" value="Unassembled WGS sequence"/>
</dbReference>
<organism evidence="1 2">
    <name type="scientific">Portunus trituberculatus</name>
    <name type="common">Swimming crab</name>
    <name type="synonym">Neptunus trituberculatus</name>
    <dbReference type="NCBI Taxonomy" id="210409"/>
    <lineage>
        <taxon>Eukaryota</taxon>
        <taxon>Metazoa</taxon>
        <taxon>Ecdysozoa</taxon>
        <taxon>Arthropoda</taxon>
        <taxon>Crustacea</taxon>
        <taxon>Multicrustacea</taxon>
        <taxon>Malacostraca</taxon>
        <taxon>Eumalacostraca</taxon>
        <taxon>Eucarida</taxon>
        <taxon>Decapoda</taxon>
        <taxon>Pleocyemata</taxon>
        <taxon>Brachyura</taxon>
        <taxon>Eubrachyura</taxon>
        <taxon>Portunoidea</taxon>
        <taxon>Portunidae</taxon>
        <taxon>Portuninae</taxon>
        <taxon>Portunus</taxon>
    </lineage>
</organism>
<accession>A0A5B7CGL2</accession>
<proteinExistence type="predicted"/>
<reference evidence="1 2" key="1">
    <citation type="submission" date="2019-05" db="EMBL/GenBank/DDBJ databases">
        <title>Another draft genome of Portunus trituberculatus and its Hox gene families provides insights of decapod evolution.</title>
        <authorList>
            <person name="Jeong J.-H."/>
            <person name="Song I."/>
            <person name="Kim S."/>
            <person name="Choi T."/>
            <person name="Kim D."/>
            <person name="Ryu S."/>
            <person name="Kim W."/>
        </authorList>
    </citation>
    <scope>NUCLEOTIDE SEQUENCE [LARGE SCALE GENOMIC DNA]</scope>
    <source>
        <tissue evidence="1">Muscle</tissue>
    </source>
</reference>
<name>A0A5B7CGL2_PORTR</name>
<gene>
    <name evidence="1" type="ORF">E2C01_000442</name>
</gene>
<keyword evidence="2" id="KW-1185">Reference proteome</keyword>
<evidence type="ECO:0000313" key="2">
    <source>
        <dbReference type="Proteomes" id="UP000324222"/>
    </source>
</evidence>